<organism evidence="1 2">
    <name type="scientific">Prorocentrum cordatum</name>
    <dbReference type="NCBI Taxonomy" id="2364126"/>
    <lineage>
        <taxon>Eukaryota</taxon>
        <taxon>Sar</taxon>
        <taxon>Alveolata</taxon>
        <taxon>Dinophyceae</taxon>
        <taxon>Prorocentrales</taxon>
        <taxon>Prorocentraceae</taxon>
        <taxon>Prorocentrum</taxon>
    </lineage>
</organism>
<dbReference type="Proteomes" id="UP001189429">
    <property type="component" value="Unassembled WGS sequence"/>
</dbReference>
<evidence type="ECO:0000313" key="2">
    <source>
        <dbReference type="Proteomes" id="UP001189429"/>
    </source>
</evidence>
<dbReference type="EMBL" id="CAUYUJ010018217">
    <property type="protein sequence ID" value="CAK0881701.1"/>
    <property type="molecule type" value="Genomic_DNA"/>
</dbReference>
<evidence type="ECO:0000313" key="1">
    <source>
        <dbReference type="EMBL" id="CAK0881701.1"/>
    </source>
</evidence>
<comment type="caution">
    <text evidence="1">The sequence shown here is derived from an EMBL/GenBank/DDBJ whole genome shotgun (WGS) entry which is preliminary data.</text>
</comment>
<gene>
    <name evidence="1" type="ORF">PCOR1329_LOCUS64460</name>
</gene>
<keyword evidence="2" id="KW-1185">Reference proteome</keyword>
<sequence>MHAEPMGDFPLEGDRSTMWLMRYVRDHGGTFDGRQTKWALEHKVERNSTAHLMHDLWVLALDLGVCYDQLDVSNIGSFEVISRICQLCEETTGSWQVEGLER</sequence>
<protein>
    <submittedName>
        <fullName evidence="1">Uncharacterized protein</fullName>
    </submittedName>
</protein>
<proteinExistence type="predicted"/>
<reference evidence="1" key="1">
    <citation type="submission" date="2023-10" db="EMBL/GenBank/DDBJ databases">
        <authorList>
            <person name="Chen Y."/>
            <person name="Shah S."/>
            <person name="Dougan E. K."/>
            <person name="Thang M."/>
            <person name="Chan C."/>
        </authorList>
    </citation>
    <scope>NUCLEOTIDE SEQUENCE [LARGE SCALE GENOMIC DNA]</scope>
</reference>
<name>A0ABN9W9M4_9DINO</name>
<accession>A0ABN9W9M4</accession>